<reference evidence="2 3" key="1">
    <citation type="submission" date="2020-03" db="EMBL/GenBank/DDBJ databases">
        <title>Two novel Motilibacter sp.</title>
        <authorList>
            <person name="Liu S."/>
        </authorList>
    </citation>
    <scope>NUCLEOTIDE SEQUENCE [LARGE SCALE GENOMIC DNA]</scope>
    <source>
        <strain evidence="2 3">E257</strain>
    </source>
</reference>
<feature type="domain" description="Glyoxalase-like" evidence="1">
    <location>
        <begin position="7"/>
        <end position="113"/>
    </location>
</feature>
<dbReference type="CDD" id="cd06587">
    <property type="entry name" value="VOC"/>
    <property type="match status" value="1"/>
</dbReference>
<dbReference type="InterPro" id="IPR041581">
    <property type="entry name" value="Glyoxalase_6"/>
</dbReference>
<gene>
    <name evidence="2" type="ORF">G9H71_04395</name>
</gene>
<keyword evidence="3" id="KW-1185">Reference proteome</keyword>
<evidence type="ECO:0000259" key="1">
    <source>
        <dbReference type="Pfam" id="PF18029"/>
    </source>
</evidence>
<dbReference type="Proteomes" id="UP000800981">
    <property type="component" value="Unassembled WGS sequence"/>
</dbReference>
<dbReference type="SUPFAM" id="SSF54593">
    <property type="entry name" value="Glyoxalase/Bleomycin resistance protein/Dihydroxybiphenyl dioxygenase"/>
    <property type="match status" value="1"/>
</dbReference>
<dbReference type="Pfam" id="PF18029">
    <property type="entry name" value="Glyoxalase_6"/>
    <property type="match status" value="1"/>
</dbReference>
<evidence type="ECO:0000313" key="2">
    <source>
        <dbReference type="EMBL" id="NHC13016.1"/>
    </source>
</evidence>
<sequence>MRGRLLDVCIDAGDAYALAQWWAPLLGYHVREDARPGWKAVPLVPPTGAAGPGLWFNQVPEPKTVKDRVHLDVEGDWREIVAHGATVLREEGAVPEEDWVVLADPEGNEFCVFAPPAA</sequence>
<protein>
    <submittedName>
        <fullName evidence="2">VOC family protein</fullName>
    </submittedName>
</protein>
<comment type="caution">
    <text evidence="2">The sequence shown here is derived from an EMBL/GenBank/DDBJ whole genome shotgun (WGS) entry which is preliminary data.</text>
</comment>
<organism evidence="2 3">
    <name type="scientific">Motilibacter deserti</name>
    <dbReference type="NCBI Taxonomy" id="2714956"/>
    <lineage>
        <taxon>Bacteria</taxon>
        <taxon>Bacillati</taxon>
        <taxon>Actinomycetota</taxon>
        <taxon>Actinomycetes</taxon>
        <taxon>Motilibacterales</taxon>
        <taxon>Motilibacteraceae</taxon>
        <taxon>Motilibacter</taxon>
    </lineage>
</organism>
<dbReference type="EMBL" id="JAANNP010000001">
    <property type="protein sequence ID" value="NHC13016.1"/>
    <property type="molecule type" value="Genomic_DNA"/>
</dbReference>
<dbReference type="InterPro" id="IPR029068">
    <property type="entry name" value="Glyas_Bleomycin-R_OHBP_Dase"/>
</dbReference>
<accession>A0ABX0GQA6</accession>
<name>A0ABX0GQA6_9ACTN</name>
<proteinExistence type="predicted"/>
<dbReference type="PANTHER" id="PTHR35908">
    <property type="entry name" value="HYPOTHETICAL FUSION PROTEIN"/>
    <property type="match status" value="1"/>
</dbReference>
<dbReference type="Gene3D" id="3.10.180.10">
    <property type="entry name" value="2,3-Dihydroxybiphenyl 1,2-Dioxygenase, domain 1"/>
    <property type="match status" value="1"/>
</dbReference>
<dbReference type="RefSeq" id="WP_166278356.1">
    <property type="nucleotide sequence ID" value="NZ_JAANNP010000001.1"/>
</dbReference>
<dbReference type="PANTHER" id="PTHR35908:SF1">
    <property type="entry name" value="CONSERVED PROTEIN"/>
    <property type="match status" value="1"/>
</dbReference>
<evidence type="ECO:0000313" key="3">
    <source>
        <dbReference type="Proteomes" id="UP000800981"/>
    </source>
</evidence>